<organism evidence="2 3">
    <name type="scientific">Enterocloster asparagiformis</name>
    <dbReference type="NCBI Taxonomy" id="333367"/>
    <lineage>
        <taxon>Bacteria</taxon>
        <taxon>Bacillati</taxon>
        <taxon>Bacillota</taxon>
        <taxon>Clostridia</taxon>
        <taxon>Lachnospirales</taxon>
        <taxon>Lachnospiraceae</taxon>
        <taxon>Enterocloster</taxon>
    </lineage>
</organism>
<keyword evidence="1" id="KW-0812">Transmembrane</keyword>
<protein>
    <submittedName>
        <fullName evidence="2">Permease of phosphate ABC transporter</fullName>
    </submittedName>
</protein>
<proteinExistence type="predicted"/>
<dbReference type="RefSeq" id="WP_007708753.1">
    <property type="nucleotide sequence ID" value="NZ_CABMHH010000244.1"/>
</dbReference>
<comment type="caution">
    <text evidence="2">The sequence shown here is derived from an EMBL/GenBank/DDBJ whole genome shotgun (WGS) entry which is preliminary data.</text>
</comment>
<evidence type="ECO:0000256" key="1">
    <source>
        <dbReference type="SAM" id="Phobius"/>
    </source>
</evidence>
<evidence type="ECO:0000313" key="2">
    <source>
        <dbReference type="EMBL" id="RGX30791.1"/>
    </source>
</evidence>
<name>A0A413FHQ9_9FIRM</name>
<keyword evidence="1" id="KW-0472">Membrane</keyword>
<feature type="transmembrane region" description="Helical" evidence="1">
    <location>
        <begin position="21"/>
        <end position="40"/>
    </location>
</feature>
<dbReference type="AlphaFoldDB" id="A0A413FHQ9"/>
<keyword evidence="1" id="KW-1133">Transmembrane helix</keyword>
<reference evidence="2 3" key="1">
    <citation type="submission" date="2018-08" db="EMBL/GenBank/DDBJ databases">
        <title>A genome reference for cultivated species of the human gut microbiota.</title>
        <authorList>
            <person name="Zou Y."/>
            <person name="Xue W."/>
            <person name="Luo G."/>
        </authorList>
    </citation>
    <scope>NUCLEOTIDE SEQUENCE [LARGE SCALE GENOMIC DNA]</scope>
    <source>
        <strain evidence="2 3">AF04-15</strain>
    </source>
</reference>
<dbReference type="Proteomes" id="UP000283880">
    <property type="component" value="Unassembled WGS sequence"/>
</dbReference>
<dbReference type="EMBL" id="QSBM01000004">
    <property type="protein sequence ID" value="RGX30791.1"/>
    <property type="molecule type" value="Genomic_DNA"/>
</dbReference>
<gene>
    <name evidence="2" type="ORF">DWV29_06320</name>
</gene>
<sequence>MKKFFDYADQYIQESDWKVLAALKLCLLSLGICLGLSVAGEKKKPVFAVAAAVFVTTYIPLMFKYVKLFCSNMDER</sequence>
<evidence type="ECO:0000313" key="3">
    <source>
        <dbReference type="Proteomes" id="UP000283880"/>
    </source>
</evidence>
<feature type="transmembrane region" description="Helical" evidence="1">
    <location>
        <begin position="46"/>
        <end position="66"/>
    </location>
</feature>
<accession>A0A413FHQ9</accession>